<dbReference type="InterPro" id="IPR027417">
    <property type="entry name" value="P-loop_NTPase"/>
</dbReference>
<organism evidence="7 8">
    <name type="scientific">Streptomyces boncukensis</name>
    <dbReference type="NCBI Taxonomy" id="2711219"/>
    <lineage>
        <taxon>Bacteria</taxon>
        <taxon>Bacillati</taxon>
        <taxon>Actinomycetota</taxon>
        <taxon>Actinomycetes</taxon>
        <taxon>Kitasatosporales</taxon>
        <taxon>Streptomycetaceae</taxon>
        <taxon>Streptomyces</taxon>
    </lineage>
</organism>
<dbReference type="GO" id="GO:0000160">
    <property type="term" value="P:phosphorelay signal transduction system"/>
    <property type="evidence" value="ECO:0007669"/>
    <property type="project" value="UniProtKB-KW"/>
</dbReference>
<dbReference type="GO" id="GO:0006355">
    <property type="term" value="P:regulation of DNA-templated transcription"/>
    <property type="evidence" value="ECO:0007669"/>
    <property type="project" value="InterPro"/>
</dbReference>
<feature type="domain" description="OmpR/PhoB-type" evidence="6">
    <location>
        <begin position="1"/>
        <end position="93"/>
    </location>
</feature>
<evidence type="ECO:0000256" key="1">
    <source>
        <dbReference type="ARBA" id="ARBA00005820"/>
    </source>
</evidence>
<dbReference type="PROSITE" id="PS51755">
    <property type="entry name" value="OMPR_PHOB"/>
    <property type="match status" value="1"/>
</dbReference>
<evidence type="ECO:0000313" key="7">
    <source>
        <dbReference type="EMBL" id="NGO69272.1"/>
    </source>
</evidence>
<dbReference type="AlphaFoldDB" id="A0A6G4WWN6"/>
<dbReference type="GO" id="GO:0016887">
    <property type="term" value="F:ATP hydrolysis activity"/>
    <property type="evidence" value="ECO:0007669"/>
    <property type="project" value="InterPro"/>
</dbReference>
<feature type="region of interest" description="Disordered" evidence="5">
    <location>
        <begin position="244"/>
        <end position="268"/>
    </location>
</feature>
<dbReference type="InterPro" id="IPR001867">
    <property type="entry name" value="OmpR/PhoB-type_DNA-bd"/>
</dbReference>
<feature type="region of interest" description="Disordered" evidence="5">
    <location>
        <begin position="313"/>
        <end position="333"/>
    </location>
</feature>
<dbReference type="Gene3D" id="3.40.50.300">
    <property type="entry name" value="P-loop containing nucleotide triphosphate hydrolases"/>
    <property type="match status" value="1"/>
</dbReference>
<dbReference type="InterPro" id="IPR005158">
    <property type="entry name" value="BTAD"/>
</dbReference>
<dbReference type="PANTHER" id="PTHR47691:SF3">
    <property type="entry name" value="HTH-TYPE TRANSCRIPTIONAL REGULATOR RV0890C-RELATED"/>
    <property type="match status" value="1"/>
</dbReference>
<dbReference type="Pfam" id="PF13424">
    <property type="entry name" value="TPR_12"/>
    <property type="match status" value="1"/>
</dbReference>
<keyword evidence="3 4" id="KW-0238">DNA-binding</keyword>
<dbReference type="SMART" id="SM01043">
    <property type="entry name" value="BTAD"/>
    <property type="match status" value="1"/>
</dbReference>
<feature type="compositionally biased region" description="Pro residues" evidence="5">
    <location>
        <begin position="247"/>
        <end position="259"/>
    </location>
</feature>
<sequence length="1065" mass="112689">MAGMRFGVLGPLEVWGADGEPVPVPEAKVRALLAQLLLGEGHPVSADRLVAGLWGERLPRDPVNSLQTKVSQLRRALGREYVVHRAPGYLLHVARDAVDAGRFRELCARARAAGDAALRAGLLGEALALWRGPAYADFADEEFVRAAAARLEEERLGALEEWAGARLELGEHAVLADELADLVERHPLRERLRAARMLALYRAGRQSEALDEYERVRTLLAEELGLDPGPELAELHRAVLKQSPELDPAPRPAPAPPARPLSNLPAPHTELIGRDGDVRAVGGLLGTARLVTLTGPGGVGKTRLAVATAEGLARPATDGTTDADADGDADGDGDGAAFRDGVWLVELAAHGGPPARDALAESVLTVLGVRADTPQPPRERLADVLRDRRLLLVLDNCEHLVDEVAELVADLLRAAPGLRVLATSREPLALAGEVVRPVEPLAEEDALRLFTSRAGGAREEGAREAALAVCRRLDGIPLALELAATRVRALGVREVAARLDDRFRLLGEPGGGRRGAPARQRTLRAAIDWSWETLDGPERAVLRRLAVHAEGCTLRVAEEVCADGDVPAADVPGLVARLVDRSLVVPAAGAPDGERRYRLLETIAAYALERLAEAGEADRVRDRHARAYAAFAERAASALHGPDQRRLLAALDAETANLRAALERSVACGAAARALRLVNALSWYWLLRGRAAEARRSLDAALAVPGEAPGELRALARAHQAGAALLTGTPLADTALAESALAESAAGGGTDGGRPLTDGVAAPETRARGAAYLAVALWSSGAQTAGEEWAGHALELARAVGDGWCEAVALALRAAQALLRGDLGAARRDGLRGGELFRERGDQWGQLLALGPVAALAEVSGDYAGAWRLTREGLACAEDLQLWTEVAEWLTGLGRVEMLTGGYERAAELHERARRLAERQGHAAGVAHAEIGLGLTARRAGDLAAAESYLRRMLEWHRRVDFEPGTALLLAELGFVAELRGDAEGALALHEEGLEAARRVGDPRGVALAWEGLAGAWSLRGAYTYAAGLLEDADAARRSVGAPLGAGERADVDRIAERCRAALGA</sequence>
<dbReference type="InterPro" id="IPR016032">
    <property type="entry name" value="Sig_transdc_resp-reg_C-effctor"/>
</dbReference>
<dbReference type="GO" id="GO:0003677">
    <property type="term" value="F:DNA binding"/>
    <property type="evidence" value="ECO:0007669"/>
    <property type="project" value="UniProtKB-UniRule"/>
</dbReference>
<dbReference type="Pfam" id="PF03704">
    <property type="entry name" value="BTAD"/>
    <property type="match status" value="1"/>
</dbReference>
<dbReference type="InterPro" id="IPR049945">
    <property type="entry name" value="AAA_22"/>
</dbReference>
<keyword evidence="8" id="KW-1185">Reference proteome</keyword>
<proteinExistence type="inferred from homology"/>
<dbReference type="PANTHER" id="PTHR47691">
    <property type="entry name" value="REGULATOR-RELATED"/>
    <property type="match status" value="1"/>
</dbReference>
<dbReference type="InterPro" id="IPR058852">
    <property type="entry name" value="HTH_77"/>
</dbReference>
<dbReference type="Gene3D" id="1.25.40.10">
    <property type="entry name" value="Tetratricopeptide repeat domain"/>
    <property type="match status" value="2"/>
</dbReference>
<protein>
    <submittedName>
        <fullName evidence="7">Tetratricopeptide repeat protein</fullName>
    </submittedName>
</protein>
<gene>
    <name evidence="7" type="ORF">G5C65_13080</name>
</gene>
<evidence type="ECO:0000259" key="6">
    <source>
        <dbReference type="PROSITE" id="PS51755"/>
    </source>
</evidence>
<dbReference type="Pfam" id="PF13401">
    <property type="entry name" value="AAA_22"/>
    <property type="match status" value="1"/>
</dbReference>
<dbReference type="Proteomes" id="UP000477722">
    <property type="component" value="Unassembled WGS sequence"/>
</dbReference>
<evidence type="ECO:0000256" key="5">
    <source>
        <dbReference type="SAM" id="MobiDB-lite"/>
    </source>
</evidence>
<name>A0A6G4WWN6_9ACTN</name>
<evidence type="ECO:0000256" key="3">
    <source>
        <dbReference type="ARBA" id="ARBA00023125"/>
    </source>
</evidence>
<dbReference type="CDD" id="cd15831">
    <property type="entry name" value="BTAD"/>
    <property type="match status" value="1"/>
</dbReference>
<comment type="similarity">
    <text evidence="1">Belongs to the AfsR/DnrI/RedD regulatory family.</text>
</comment>
<evidence type="ECO:0000256" key="4">
    <source>
        <dbReference type="PROSITE-ProRule" id="PRU01091"/>
    </source>
</evidence>
<evidence type="ECO:0000256" key="2">
    <source>
        <dbReference type="ARBA" id="ARBA00023012"/>
    </source>
</evidence>
<dbReference type="SUPFAM" id="SSF52540">
    <property type="entry name" value="P-loop containing nucleoside triphosphate hydrolases"/>
    <property type="match status" value="1"/>
</dbReference>
<dbReference type="Pfam" id="PF25872">
    <property type="entry name" value="HTH_77"/>
    <property type="match status" value="1"/>
</dbReference>
<comment type="caution">
    <text evidence="7">The sequence shown here is derived from an EMBL/GenBank/DDBJ whole genome shotgun (WGS) entry which is preliminary data.</text>
</comment>
<dbReference type="Gene3D" id="1.10.10.10">
    <property type="entry name" value="Winged helix-like DNA-binding domain superfamily/Winged helix DNA-binding domain"/>
    <property type="match status" value="1"/>
</dbReference>
<accession>A0A6G4WWN6</accession>
<dbReference type="InterPro" id="IPR036388">
    <property type="entry name" value="WH-like_DNA-bd_sf"/>
</dbReference>
<reference evidence="7 8" key="1">
    <citation type="submission" date="2020-02" db="EMBL/GenBank/DDBJ databases">
        <title>Whole-genome analyses of novel actinobacteria.</title>
        <authorList>
            <person name="Sahin N."/>
            <person name="Tatar D."/>
        </authorList>
    </citation>
    <scope>NUCLEOTIDE SEQUENCE [LARGE SCALE GENOMIC DNA]</scope>
    <source>
        <strain evidence="7 8">SB3404</strain>
    </source>
</reference>
<dbReference type="SMART" id="SM00862">
    <property type="entry name" value="Trans_reg_C"/>
    <property type="match status" value="1"/>
</dbReference>
<dbReference type="InterPro" id="IPR011990">
    <property type="entry name" value="TPR-like_helical_dom_sf"/>
</dbReference>
<dbReference type="SUPFAM" id="SSF48452">
    <property type="entry name" value="TPR-like"/>
    <property type="match status" value="2"/>
</dbReference>
<feature type="DNA-binding region" description="OmpR/PhoB-type" evidence="4">
    <location>
        <begin position="1"/>
        <end position="93"/>
    </location>
</feature>
<feature type="compositionally biased region" description="Acidic residues" evidence="5">
    <location>
        <begin position="321"/>
        <end position="333"/>
    </location>
</feature>
<dbReference type="SUPFAM" id="SSF46894">
    <property type="entry name" value="C-terminal effector domain of the bipartite response regulators"/>
    <property type="match status" value="1"/>
</dbReference>
<keyword evidence="2" id="KW-0902">Two-component regulatory system</keyword>
<evidence type="ECO:0000313" key="8">
    <source>
        <dbReference type="Proteomes" id="UP000477722"/>
    </source>
</evidence>
<dbReference type="EMBL" id="JAAKZZ010000106">
    <property type="protein sequence ID" value="NGO69272.1"/>
    <property type="molecule type" value="Genomic_DNA"/>
</dbReference>